<gene>
    <name evidence="1" type="ORF">GCM10023191_078320</name>
</gene>
<evidence type="ECO:0000313" key="1">
    <source>
        <dbReference type="EMBL" id="GAA4512499.1"/>
    </source>
</evidence>
<name>A0ABP8QXC9_9ACTN</name>
<accession>A0ABP8QXC9</accession>
<dbReference type="Proteomes" id="UP001500503">
    <property type="component" value="Unassembled WGS sequence"/>
</dbReference>
<reference evidence="2" key="1">
    <citation type="journal article" date="2019" name="Int. J. Syst. Evol. Microbiol.">
        <title>The Global Catalogue of Microorganisms (GCM) 10K type strain sequencing project: providing services to taxonomists for standard genome sequencing and annotation.</title>
        <authorList>
            <consortium name="The Broad Institute Genomics Platform"/>
            <consortium name="The Broad Institute Genome Sequencing Center for Infectious Disease"/>
            <person name="Wu L."/>
            <person name="Ma J."/>
        </authorList>
    </citation>
    <scope>NUCLEOTIDE SEQUENCE [LARGE SCALE GENOMIC DNA]</scope>
    <source>
        <strain evidence="2">JCM 17933</strain>
    </source>
</reference>
<dbReference type="EMBL" id="BAABHF010000046">
    <property type="protein sequence ID" value="GAA4512499.1"/>
    <property type="molecule type" value="Genomic_DNA"/>
</dbReference>
<comment type="caution">
    <text evidence="1">The sequence shown here is derived from an EMBL/GenBank/DDBJ whole genome shotgun (WGS) entry which is preliminary data.</text>
</comment>
<keyword evidence="2" id="KW-1185">Reference proteome</keyword>
<sequence length="90" mass="9453">MRRCADAIWLPVPQIGADTFDACPEMAAVAIGLVRVSGEAAGASVNMSGPDLGYIWFPFSMTGSTPAWGSRRGGVPPLSGRYSKCHHSLS</sequence>
<evidence type="ECO:0000313" key="2">
    <source>
        <dbReference type="Proteomes" id="UP001500503"/>
    </source>
</evidence>
<organism evidence="1 2">
    <name type="scientific">Actinoallomurus oryzae</name>
    <dbReference type="NCBI Taxonomy" id="502180"/>
    <lineage>
        <taxon>Bacteria</taxon>
        <taxon>Bacillati</taxon>
        <taxon>Actinomycetota</taxon>
        <taxon>Actinomycetes</taxon>
        <taxon>Streptosporangiales</taxon>
        <taxon>Thermomonosporaceae</taxon>
        <taxon>Actinoallomurus</taxon>
    </lineage>
</organism>
<proteinExistence type="predicted"/>
<protein>
    <submittedName>
        <fullName evidence="1">Uncharacterized protein</fullName>
    </submittedName>
</protein>